<reference evidence="5 6" key="1">
    <citation type="submission" date="2018-07" db="EMBL/GenBank/DDBJ databases">
        <title>Genomic Encyclopedia of Type Strains, Phase III (KMG-III): the genomes of soil and plant-associated and newly described type strains.</title>
        <authorList>
            <person name="Whitman W."/>
        </authorList>
    </citation>
    <scope>NUCLEOTIDE SEQUENCE [LARGE SCALE GENOMIC DNA]</scope>
    <source>
        <strain evidence="5 6">CECT 7287</strain>
    </source>
</reference>
<dbReference type="InterPro" id="IPR003961">
    <property type="entry name" value="FN3_dom"/>
</dbReference>
<feature type="compositionally biased region" description="Pro residues" evidence="2">
    <location>
        <begin position="810"/>
        <end position="825"/>
    </location>
</feature>
<keyword evidence="6" id="KW-1185">Reference proteome</keyword>
<gene>
    <name evidence="5" type="ORF">DFP98_108115</name>
</gene>
<dbReference type="PANTHER" id="PTHR43308:SF5">
    <property type="entry name" value="S-LAYER PROTEIN _ PEPTIDOGLYCAN ENDO-BETA-N-ACETYLGLUCOSAMINIDASE"/>
    <property type="match status" value="1"/>
</dbReference>
<dbReference type="InterPro" id="IPR013783">
    <property type="entry name" value="Ig-like_fold"/>
</dbReference>
<organism evidence="5 6">
    <name type="scientific">Cohnella phaseoli</name>
    <dbReference type="NCBI Taxonomy" id="456490"/>
    <lineage>
        <taxon>Bacteria</taxon>
        <taxon>Bacillati</taxon>
        <taxon>Bacillota</taxon>
        <taxon>Bacilli</taxon>
        <taxon>Bacillales</taxon>
        <taxon>Paenibacillaceae</taxon>
        <taxon>Cohnella</taxon>
    </lineage>
</organism>
<protein>
    <submittedName>
        <fullName evidence="5">S-layer family protein</fullName>
    </submittedName>
</protein>
<evidence type="ECO:0000259" key="3">
    <source>
        <dbReference type="PROSITE" id="PS50853"/>
    </source>
</evidence>
<comment type="caution">
    <text evidence="5">The sequence shown here is derived from an EMBL/GenBank/DDBJ whole genome shotgun (WGS) entry which is preliminary data.</text>
</comment>
<keyword evidence="1" id="KW-0175">Coiled coil</keyword>
<evidence type="ECO:0000259" key="4">
    <source>
        <dbReference type="PROSITE" id="PS51272"/>
    </source>
</evidence>
<dbReference type="Pfam" id="PF00395">
    <property type="entry name" value="SLH"/>
    <property type="match status" value="3"/>
</dbReference>
<feature type="region of interest" description="Disordered" evidence="2">
    <location>
        <begin position="696"/>
        <end position="720"/>
    </location>
</feature>
<dbReference type="PROSITE" id="PS51272">
    <property type="entry name" value="SLH"/>
    <property type="match status" value="3"/>
</dbReference>
<feature type="domain" description="Fibronectin type-III" evidence="3">
    <location>
        <begin position="709"/>
        <end position="797"/>
    </location>
</feature>
<feature type="domain" description="Fibronectin type-III" evidence="3">
    <location>
        <begin position="620"/>
        <end position="708"/>
    </location>
</feature>
<dbReference type="CDD" id="cd00063">
    <property type="entry name" value="FN3"/>
    <property type="match status" value="2"/>
</dbReference>
<feature type="coiled-coil region" evidence="1">
    <location>
        <begin position="839"/>
        <end position="868"/>
    </location>
</feature>
<sequence length="1047" mass="108545">MKAAKRHRRLWIGMLIFGLFIQLLPMEQPVVKAAAAVDWQAVGDEGFSDGGALNTSIAIDPSGTPYVVYEEDTTGGRVTVKKYDRTSNSWVTVGDASFSDGMVYSSSIAIDGSGTPYVGYVDDANGIKTTVMKYNDTSRKWEPVGGVGFSPSMASGTSIAIDRSDTPYIAYADVEHDDKLIVMKYNKTTNEWEPVGSAGYAGVGAKNTSIAIDRNGTPYVVNDVLAHQQDQPNPSVVKYNGATSQWETVGNVANSTLKGLSSKMVIDANGTPYVVYIGYAGSYAPIVRKYNGTTREWETLGGAGSFYSSTQTSIAIDSSGTLYIVYRDQAVAGSRATVKKYDGTSNSWVTVGGAGFSAAESNYTSIAIDRSGTPYVVYMDGGHNGKATVMSYPGAGPYTVSAAIADPTPGVGVDDAVTLTVKNSEGLTNTMFNGAHEVTIFGYAQAPDGSYGSFNGTALTAGPNTISVTFTNGVATPNLQLNKAALQTIGFSVADVATPATNMVTLTPVAGIAASMAIVTDAAAPTVNGGAFAQQPAVKLLDAYGNVSTGDSSTVVTASKKDAGGWTLTGAATATASAGVATFTGLGATNAAEVTGAQLAFDAPGLSPITGATVTLPWPGTAAPTVDSVTAGDSHVRLTWSEVYGSVSYAVYQRTASDSYKDAVATVSGSVYDVVGLTNGTTYYFVVKAMNPSGDSAASNEVSATPRTVPEAPTGVTATAGNGQATVSFTAPANGGSAIMNYEVTASPGNRSVTGTSSPITVTGLSNGVAYTFTVKAINGAGSSAASVASNAVTPSAPSGGGGTWTPTPSATPDPEPAPTGPVPTEPEVNPYNDSMINLVELIARFEAAAAEAKRANLNADLAEIQGHWAEKTIHLFVKLHFMKGYEDGKFRADGTITRAEFAELLNRVFDFQPGSGTTSAALSDIGNHWANSSIKKLAYAGIITGYKDGTFRPDHTITREEMVIMLSRIINLTDVRKDTTKGNFNDLKDSYAAEEIMAEAQAGVINGKGNGKFDPGGKATRAEALQIILNVLEMNPQLKALLDSLK</sequence>
<dbReference type="InterPro" id="IPR036116">
    <property type="entry name" value="FN3_sf"/>
</dbReference>
<dbReference type="PROSITE" id="PS50853">
    <property type="entry name" value="FN3"/>
    <property type="match status" value="2"/>
</dbReference>
<feature type="domain" description="SLH" evidence="4">
    <location>
        <begin position="982"/>
        <end position="1043"/>
    </location>
</feature>
<feature type="compositionally biased region" description="Polar residues" evidence="2">
    <location>
        <begin position="696"/>
        <end position="706"/>
    </location>
</feature>
<name>A0A3D9KAG1_9BACL</name>
<dbReference type="PANTHER" id="PTHR43308">
    <property type="entry name" value="OUTER MEMBRANE PROTEIN ALPHA-RELATED"/>
    <property type="match status" value="1"/>
</dbReference>
<feature type="region of interest" description="Disordered" evidence="2">
    <location>
        <begin position="791"/>
        <end position="830"/>
    </location>
</feature>
<dbReference type="AlphaFoldDB" id="A0A3D9KAG1"/>
<dbReference type="InterPro" id="IPR051465">
    <property type="entry name" value="Cell_Envelope_Struct_Comp"/>
</dbReference>
<dbReference type="Pfam" id="PF00041">
    <property type="entry name" value="fn3"/>
    <property type="match status" value="2"/>
</dbReference>
<dbReference type="SUPFAM" id="SSF101898">
    <property type="entry name" value="NHL repeat"/>
    <property type="match status" value="1"/>
</dbReference>
<evidence type="ECO:0000313" key="6">
    <source>
        <dbReference type="Proteomes" id="UP000256977"/>
    </source>
</evidence>
<feature type="domain" description="SLH" evidence="4">
    <location>
        <begin position="857"/>
        <end position="917"/>
    </location>
</feature>
<dbReference type="SMART" id="SM00060">
    <property type="entry name" value="FN3"/>
    <property type="match status" value="2"/>
</dbReference>
<evidence type="ECO:0000256" key="1">
    <source>
        <dbReference type="SAM" id="Coils"/>
    </source>
</evidence>
<accession>A0A3D9KAG1</accession>
<dbReference type="SUPFAM" id="SSF49265">
    <property type="entry name" value="Fibronectin type III"/>
    <property type="match status" value="1"/>
</dbReference>
<dbReference type="EMBL" id="QRDZ01000008">
    <property type="protein sequence ID" value="RED83272.1"/>
    <property type="molecule type" value="Genomic_DNA"/>
</dbReference>
<dbReference type="RefSeq" id="WP_181917647.1">
    <property type="nucleotide sequence ID" value="NZ_QRDZ01000008.1"/>
</dbReference>
<dbReference type="Proteomes" id="UP000256977">
    <property type="component" value="Unassembled WGS sequence"/>
</dbReference>
<evidence type="ECO:0000313" key="5">
    <source>
        <dbReference type="EMBL" id="RED83272.1"/>
    </source>
</evidence>
<dbReference type="Gene3D" id="2.60.40.10">
    <property type="entry name" value="Immunoglobulins"/>
    <property type="match status" value="2"/>
</dbReference>
<proteinExistence type="predicted"/>
<feature type="domain" description="SLH" evidence="4">
    <location>
        <begin position="918"/>
        <end position="981"/>
    </location>
</feature>
<dbReference type="InterPro" id="IPR001119">
    <property type="entry name" value="SLH_dom"/>
</dbReference>
<evidence type="ECO:0000256" key="2">
    <source>
        <dbReference type="SAM" id="MobiDB-lite"/>
    </source>
</evidence>